<evidence type="ECO:0000256" key="2">
    <source>
        <dbReference type="ARBA" id="ARBA00023015"/>
    </source>
</evidence>
<dbReference type="RefSeq" id="WP_119786162.1">
    <property type="nucleotide sequence ID" value="NZ_QYUQ01000002.1"/>
</dbReference>
<evidence type="ECO:0000256" key="4">
    <source>
        <dbReference type="ARBA" id="ARBA00023163"/>
    </source>
</evidence>
<dbReference type="PROSITE" id="PS50977">
    <property type="entry name" value="HTH_TETR_2"/>
    <property type="match status" value="1"/>
</dbReference>
<evidence type="ECO:0000256" key="5">
    <source>
        <dbReference type="PROSITE-ProRule" id="PRU00335"/>
    </source>
</evidence>
<dbReference type="OrthoDB" id="9798857at2"/>
<evidence type="ECO:0000259" key="6">
    <source>
        <dbReference type="PROSITE" id="PS50977"/>
    </source>
</evidence>
<evidence type="ECO:0000313" key="7">
    <source>
        <dbReference type="EMBL" id="RJG02659.1"/>
    </source>
</evidence>
<accession>A0A3A3G7E5</accession>
<dbReference type="AlphaFoldDB" id="A0A3A3G7E5"/>
<dbReference type="Gene3D" id="1.10.357.10">
    <property type="entry name" value="Tetracycline Repressor, domain 2"/>
    <property type="match status" value="1"/>
</dbReference>
<dbReference type="PANTHER" id="PTHR30055:SF175">
    <property type="entry name" value="HTH-TYPE TRANSCRIPTIONAL REPRESSOR KSTR2"/>
    <property type="match status" value="1"/>
</dbReference>
<keyword evidence="8" id="KW-1185">Reference proteome</keyword>
<dbReference type="InterPro" id="IPR001647">
    <property type="entry name" value="HTH_TetR"/>
</dbReference>
<dbReference type="GO" id="GO:0003700">
    <property type="term" value="F:DNA-binding transcription factor activity"/>
    <property type="evidence" value="ECO:0007669"/>
    <property type="project" value="TreeGrafter"/>
</dbReference>
<keyword evidence="3 5" id="KW-0238">DNA-binding</keyword>
<dbReference type="Proteomes" id="UP000266327">
    <property type="component" value="Unassembled WGS sequence"/>
</dbReference>
<dbReference type="Gene3D" id="1.10.10.60">
    <property type="entry name" value="Homeodomain-like"/>
    <property type="match status" value="1"/>
</dbReference>
<sequence length="208" mass="24252">MSRIRADDYEEKKNGILSVAAALFADQGYSGCKMQDIAKACNVSKSMLYHYFEKKEDVLYEILSQHLLRIVTLFEEYQPDLGTNETDINQYFRTCIALYLERSKASRARHVVALHDRRYLTSEQKSKIVKLERDILDRVSTVLQKVDSSYEQSEYRAHSLLLIGMMNWVELWYRSSGKISPDDFYDKVTNLFLHGFVKERRGVGVNAR</sequence>
<organism evidence="7 8">
    <name type="scientific">Noviherbaspirillum sedimenti</name>
    <dbReference type="NCBI Taxonomy" id="2320865"/>
    <lineage>
        <taxon>Bacteria</taxon>
        <taxon>Pseudomonadati</taxon>
        <taxon>Pseudomonadota</taxon>
        <taxon>Betaproteobacteria</taxon>
        <taxon>Burkholderiales</taxon>
        <taxon>Oxalobacteraceae</taxon>
        <taxon>Noviherbaspirillum</taxon>
    </lineage>
</organism>
<dbReference type="InterPro" id="IPR036271">
    <property type="entry name" value="Tet_transcr_reg_TetR-rel_C_sf"/>
</dbReference>
<dbReference type="Pfam" id="PF00440">
    <property type="entry name" value="TetR_N"/>
    <property type="match status" value="1"/>
</dbReference>
<dbReference type="InterPro" id="IPR050109">
    <property type="entry name" value="HTH-type_TetR-like_transc_reg"/>
</dbReference>
<feature type="DNA-binding region" description="H-T-H motif" evidence="5">
    <location>
        <begin position="33"/>
        <end position="52"/>
    </location>
</feature>
<dbReference type="SUPFAM" id="SSF48498">
    <property type="entry name" value="Tetracyclin repressor-like, C-terminal domain"/>
    <property type="match status" value="1"/>
</dbReference>
<reference evidence="8" key="1">
    <citation type="submission" date="2018-09" db="EMBL/GenBank/DDBJ databases">
        <authorList>
            <person name="Zhu H."/>
        </authorList>
    </citation>
    <scope>NUCLEOTIDE SEQUENCE [LARGE SCALE GENOMIC DNA]</scope>
    <source>
        <strain evidence="8">K1S02-23</strain>
    </source>
</reference>
<proteinExistence type="predicted"/>
<dbReference type="EMBL" id="QYUQ01000002">
    <property type="protein sequence ID" value="RJG02659.1"/>
    <property type="molecule type" value="Genomic_DNA"/>
</dbReference>
<feature type="domain" description="HTH tetR-type" evidence="6">
    <location>
        <begin position="10"/>
        <end position="70"/>
    </location>
</feature>
<gene>
    <name evidence="7" type="ORF">D3878_14630</name>
</gene>
<dbReference type="SUPFAM" id="SSF46689">
    <property type="entry name" value="Homeodomain-like"/>
    <property type="match status" value="1"/>
</dbReference>
<evidence type="ECO:0000313" key="8">
    <source>
        <dbReference type="Proteomes" id="UP000266327"/>
    </source>
</evidence>
<dbReference type="InterPro" id="IPR041490">
    <property type="entry name" value="KstR2_TetR_C"/>
</dbReference>
<comment type="caution">
    <text evidence="7">The sequence shown here is derived from an EMBL/GenBank/DDBJ whole genome shotgun (WGS) entry which is preliminary data.</text>
</comment>
<dbReference type="Pfam" id="PF17932">
    <property type="entry name" value="TetR_C_24"/>
    <property type="match status" value="1"/>
</dbReference>
<keyword evidence="4" id="KW-0804">Transcription</keyword>
<protein>
    <submittedName>
        <fullName evidence="7">TetR/AcrR family transcriptional regulator</fullName>
    </submittedName>
</protein>
<dbReference type="PANTHER" id="PTHR30055">
    <property type="entry name" value="HTH-TYPE TRANSCRIPTIONAL REGULATOR RUTR"/>
    <property type="match status" value="1"/>
</dbReference>
<evidence type="ECO:0000256" key="1">
    <source>
        <dbReference type="ARBA" id="ARBA00022491"/>
    </source>
</evidence>
<name>A0A3A3G7E5_9BURK</name>
<dbReference type="GO" id="GO:0000976">
    <property type="term" value="F:transcription cis-regulatory region binding"/>
    <property type="evidence" value="ECO:0007669"/>
    <property type="project" value="TreeGrafter"/>
</dbReference>
<dbReference type="InterPro" id="IPR009057">
    <property type="entry name" value="Homeodomain-like_sf"/>
</dbReference>
<keyword evidence="2" id="KW-0805">Transcription regulation</keyword>
<dbReference type="PRINTS" id="PR00455">
    <property type="entry name" value="HTHTETR"/>
</dbReference>
<evidence type="ECO:0000256" key="3">
    <source>
        <dbReference type="ARBA" id="ARBA00023125"/>
    </source>
</evidence>
<keyword evidence="1" id="KW-0678">Repressor</keyword>